<name>A0A183UYT0_TOXCA</name>
<accession>A0A183UYT0</accession>
<dbReference type="AlphaFoldDB" id="A0A183UYT0"/>
<evidence type="ECO:0000313" key="3">
    <source>
        <dbReference type="EMBL" id="VDM44971.1"/>
    </source>
</evidence>
<dbReference type="InterPro" id="IPR006643">
    <property type="entry name" value="Zasp-like_motif"/>
</dbReference>
<dbReference type="SMART" id="SM00735">
    <property type="entry name" value="ZM"/>
    <property type="match status" value="1"/>
</dbReference>
<protein>
    <submittedName>
        <fullName evidence="5">ZM domain-containing protein</fullName>
    </submittedName>
</protein>
<feature type="domain" description="Zasp-like motif" evidence="2">
    <location>
        <begin position="36"/>
        <end position="61"/>
    </location>
</feature>
<evidence type="ECO:0000259" key="2">
    <source>
        <dbReference type="SMART" id="SM00735"/>
    </source>
</evidence>
<evidence type="ECO:0000313" key="5">
    <source>
        <dbReference type="WBParaSite" id="TCNE_0001365001-mRNA-1"/>
    </source>
</evidence>
<sequence length="117" mass="13198">MSLNECSWNEVFRVLLAHAVAQQSPKVRRELSPQATIRHLQYNSPMNIYSMESAAEQYLRQTGGLPNRLKSQDPGYLHSQTLRLIEEEERGLDHRATSPAQSSSFKRISAACGTPVE</sequence>
<proteinExistence type="predicted"/>
<gene>
    <name evidence="3" type="ORF">TCNE_LOCUS13650</name>
</gene>
<dbReference type="EMBL" id="UYWY01021828">
    <property type="protein sequence ID" value="VDM44971.1"/>
    <property type="molecule type" value="Genomic_DNA"/>
</dbReference>
<keyword evidence="4" id="KW-1185">Reference proteome</keyword>
<evidence type="ECO:0000313" key="4">
    <source>
        <dbReference type="Proteomes" id="UP000050794"/>
    </source>
</evidence>
<dbReference type="Proteomes" id="UP000050794">
    <property type="component" value="Unassembled WGS sequence"/>
</dbReference>
<feature type="region of interest" description="Disordered" evidence="1">
    <location>
        <begin position="89"/>
        <end position="117"/>
    </location>
</feature>
<evidence type="ECO:0000256" key="1">
    <source>
        <dbReference type="SAM" id="MobiDB-lite"/>
    </source>
</evidence>
<organism evidence="4 5">
    <name type="scientific">Toxocara canis</name>
    <name type="common">Canine roundworm</name>
    <dbReference type="NCBI Taxonomy" id="6265"/>
    <lineage>
        <taxon>Eukaryota</taxon>
        <taxon>Metazoa</taxon>
        <taxon>Ecdysozoa</taxon>
        <taxon>Nematoda</taxon>
        <taxon>Chromadorea</taxon>
        <taxon>Rhabditida</taxon>
        <taxon>Spirurina</taxon>
        <taxon>Ascaridomorpha</taxon>
        <taxon>Ascaridoidea</taxon>
        <taxon>Toxocaridae</taxon>
        <taxon>Toxocara</taxon>
    </lineage>
</organism>
<dbReference type="WBParaSite" id="TCNE_0001365001-mRNA-1">
    <property type="protein sequence ID" value="TCNE_0001365001-mRNA-1"/>
    <property type="gene ID" value="TCNE_0001365001"/>
</dbReference>
<reference evidence="3 4" key="2">
    <citation type="submission" date="2018-11" db="EMBL/GenBank/DDBJ databases">
        <authorList>
            <consortium name="Pathogen Informatics"/>
        </authorList>
    </citation>
    <scope>NUCLEOTIDE SEQUENCE [LARGE SCALE GENOMIC DNA]</scope>
</reference>
<reference evidence="5" key="1">
    <citation type="submission" date="2016-06" db="UniProtKB">
        <authorList>
            <consortium name="WormBaseParasite"/>
        </authorList>
    </citation>
    <scope>IDENTIFICATION</scope>
</reference>